<dbReference type="SUPFAM" id="SSF51735">
    <property type="entry name" value="NAD(P)-binding Rossmann-fold domains"/>
    <property type="match status" value="1"/>
</dbReference>
<protein>
    <submittedName>
        <fullName evidence="3">3-alpha-hydroxysteroid dehydrogenase</fullName>
    </submittedName>
</protein>
<reference evidence="3 4" key="1">
    <citation type="submission" date="2016-01" db="EMBL/GenBank/DDBJ databases">
        <authorList>
            <person name="Oliw E.H."/>
        </authorList>
    </citation>
    <scope>NUCLEOTIDE SEQUENCE [LARGE SCALE GENOMIC DNA]</scope>
    <source>
        <strain evidence="3">LMG 27134</strain>
    </source>
</reference>
<accession>A0A158GRJ6</accession>
<dbReference type="Gene3D" id="3.40.50.720">
    <property type="entry name" value="NAD(P)-binding Rossmann-like Domain"/>
    <property type="match status" value="1"/>
</dbReference>
<dbReference type="PRINTS" id="PR00081">
    <property type="entry name" value="GDHRDH"/>
</dbReference>
<sequence>MKDLENKVAIVLGASTPGGMGEAMARRLTAEGARVVVSGLGAEHLRALAEELGGSALEADITDQQKITDLVAYTKTTYGRLDIAVNAAGFAPRVPFKELTEEHLMHMAKMHFIGPAMFIKHVAETIVDGGAIVNISSLSAYDPLSGIVGYAASKRAGDRVIQGAALEYRQKRLRINGIIPSLVPTELSRKGVRAFGMDPDAFEKSFVDLTPLGRITRPEDIAAMTYMLVRDEFFETGQIFNYSGGNSLLGHPRFLA</sequence>
<dbReference type="PANTHER" id="PTHR43639">
    <property type="entry name" value="OXIDOREDUCTASE, SHORT-CHAIN DEHYDROGENASE/REDUCTASE FAMILY (AFU_ORTHOLOGUE AFUA_5G02870)"/>
    <property type="match status" value="1"/>
</dbReference>
<dbReference type="InterPro" id="IPR020904">
    <property type="entry name" value="Sc_DH/Rdtase_CS"/>
</dbReference>
<dbReference type="InterPro" id="IPR002347">
    <property type="entry name" value="SDR_fam"/>
</dbReference>
<evidence type="ECO:0000256" key="2">
    <source>
        <dbReference type="ARBA" id="ARBA00023002"/>
    </source>
</evidence>
<dbReference type="Pfam" id="PF13561">
    <property type="entry name" value="adh_short_C2"/>
    <property type="match status" value="1"/>
</dbReference>
<organism evidence="3 4">
    <name type="scientific">Caballeronia udeis</name>
    <dbReference type="NCBI Taxonomy" id="1232866"/>
    <lineage>
        <taxon>Bacteria</taxon>
        <taxon>Pseudomonadati</taxon>
        <taxon>Pseudomonadota</taxon>
        <taxon>Betaproteobacteria</taxon>
        <taxon>Burkholderiales</taxon>
        <taxon>Burkholderiaceae</taxon>
        <taxon>Caballeronia</taxon>
    </lineage>
</organism>
<name>A0A158GRJ6_9BURK</name>
<dbReference type="PANTHER" id="PTHR43639:SF1">
    <property type="entry name" value="SHORT-CHAIN DEHYDROGENASE_REDUCTASE FAMILY PROTEIN"/>
    <property type="match status" value="1"/>
</dbReference>
<dbReference type="RefSeq" id="WP_062086018.1">
    <property type="nucleotide sequence ID" value="NZ_FCOK02000018.1"/>
</dbReference>
<dbReference type="PRINTS" id="PR00080">
    <property type="entry name" value="SDRFAMILY"/>
</dbReference>
<comment type="similarity">
    <text evidence="1">Belongs to the short-chain dehydrogenases/reductases (SDR) family.</text>
</comment>
<dbReference type="GO" id="GO:0016491">
    <property type="term" value="F:oxidoreductase activity"/>
    <property type="evidence" value="ECO:0007669"/>
    <property type="project" value="UniProtKB-KW"/>
</dbReference>
<dbReference type="AlphaFoldDB" id="A0A158GRJ6"/>
<keyword evidence="2" id="KW-0560">Oxidoreductase</keyword>
<dbReference type="EMBL" id="FCOK02000018">
    <property type="protein sequence ID" value="SAL34239.1"/>
    <property type="molecule type" value="Genomic_DNA"/>
</dbReference>
<evidence type="ECO:0000313" key="3">
    <source>
        <dbReference type="EMBL" id="SAL34239.1"/>
    </source>
</evidence>
<evidence type="ECO:0000313" key="4">
    <source>
        <dbReference type="Proteomes" id="UP000054683"/>
    </source>
</evidence>
<proteinExistence type="inferred from homology"/>
<dbReference type="CDD" id="cd05233">
    <property type="entry name" value="SDR_c"/>
    <property type="match status" value="1"/>
</dbReference>
<evidence type="ECO:0000256" key="1">
    <source>
        <dbReference type="ARBA" id="ARBA00006484"/>
    </source>
</evidence>
<dbReference type="Proteomes" id="UP000054683">
    <property type="component" value="Unassembled WGS sequence"/>
</dbReference>
<dbReference type="InterPro" id="IPR036291">
    <property type="entry name" value="NAD(P)-bd_dom_sf"/>
</dbReference>
<gene>
    <name evidence="3" type="ORF">AWB69_03121</name>
</gene>
<dbReference type="PROSITE" id="PS00061">
    <property type="entry name" value="ADH_SHORT"/>
    <property type="match status" value="1"/>
</dbReference>